<dbReference type="AlphaFoldDB" id="A0A196S777"/>
<organism evidence="2 3">
    <name type="scientific">Blastocystis sp. subtype 1 (strain ATCC 50177 / NandII)</name>
    <dbReference type="NCBI Taxonomy" id="478820"/>
    <lineage>
        <taxon>Eukaryota</taxon>
        <taxon>Sar</taxon>
        <taxon>Stramenopiles</taxon>
        <taxon>Bigyra</taxon>
        <taxon>Opalozoa</taxon>
        <taxon>Opalinata</taxon>
        <taxon>Blastocystidae</taxon>
        <taxon>Blastocystis</taxon>
    </lineage>
</organism>
<dbReference type="InterPro" id="IPR036174">
    <property type="entry name" value="Znf_Sec23_Sec24_sf"/>
</dbReference>
<dbReference type="Gene3D" id="2.60.40.1670">
    <property type="entry name" value="beta-sandwich domain of Sec23/24"/>
    <property type="match status" value="1"/>
</dbReference>
<evidence type="ECO:0000313" key="2">
    <source>
        <dbReference type="EMBL" id="OAO11839.1"/>
    </source>
</evidence>
<accession>A0A196S777</accession>
<proteinExistence type="predicted"/>
<gene>
    <name evidence="2" type="ORF">AV274_6452</name>
</gene>
<feature type="compositionally biased region" description="Pro residues" evidence="1">
    <location>
        <begin position="707"/>
        <end position="723"/>
    </location>
</feature>
<dbReference type="EMBL" id="LXWW01000577">
    <property type="protein sequence ID" value="OAO11839.1"/>
    <property type="molecule type" value="Genomic_DNA"/>
</dbReference>
<dbReference type="GO" id="GO:0008270">
    <property type="term" value="F:zinc ion binding"/>
    <property type="evidence" value="ECO:0007669"/>
    <property type="project" value="InterPro"/>
</dbReference>
<reference evidence="2 3" key="1">
    <citation type="submission" date="2016-05" db="EMBL/GenBank/DDBJ databases">
        <title>Nuclear genome of Blastocystis sp. subtype 1 NandII.</title>
        <authorList>
            <person name="Gentekaki E."/>
            <person name="Curtis B."/>
            <person name="Stairs C."/>
            <person name="Eme L."/>
            <person name="Herman E."/>
            <person name="Klimes V."/>
            <person name="Arias M.C."/>
            <person name="Elias M."/>
            <person name="Hilliou F."/>
            <person name="Klute M."/>
            <person name="Malik S.-B."/>
            <person name="Pightling A."/>
            <person name="Rachubinski R."/>
            <person name="Salas D."/>
            <person name="Schlacht A."/>
            <person name="Suga H."/>
            <person name="Archibald J."/>
            <person name="Ball S.G."/>
            <person name="Clark G."/>
            <person name="Dacks J."/>
            <person name="Van Der Giezen M."/>
            <person name="Tsaousis A."/>
            <person name="Roger A."/>
        </authorList>
    </citation>
    <scope>NUCLEOTIDE SEQUENCE [LARGE SCALE GENOMIC DNA]</scope>
    <source>
        <strain evidence="3">ATCC 50177 / NandII</strain>
    </source>
</reference>
<evidence type="ECO:0000256" key="1">
    <source>
        <dbReference type="SAM" id="MobiDB-lite"/>
    </source>
</evidence>
<keyword evidence="3" id="KW-1185">Reference proteome</keyword>
<dbReference type="Gene3D" id="2.30.30.380">
    <property type="entry name" value="Zn-finger domain of Sec23/24"/>
    <property type="match status" value="1"/>
</dbReference>
<dbReference type="Gene3D" id="3.40.50.410">
    <property type="entry name" value="von Willebrand factor, type A domain"/>
    <property type="match status" value="1"/>
</dbReference>
<dbReference type="GO" id="GO:0006886">
    <property type="term" value="P:intracellular protein transport"/>
    <property type="evidence" value="ECO:0007669"/>
    <property type="project" value="InterPro"/>
</dbReference>
<feature type="region of interest" description="Disordered" evidence="1">
    <location>
        <begin position="698"/>
        <end position="734"/>
    </location>
</feature>
<dbReference type="STRING" id="478820.A0A196S777"/>
<name>A0A196S777_BLAHN</name>
<dbReference type="SUPFAM" id="SSF82754">
    <property type="entry name" value="C-terminal, gelsolin-like domain of Sec23/24"/>
    <property type="match status" value="1"/>
</dbReference>
<dbReference type="GO" id="GO:0070971">
    <property type="term" value="C:endoplasmic reticulum exit site"/>
    <property type="evidence" value="ECO:0007669"/>
    <property type="project" value="TreeGrafter"/>
</dbReference>
<dbReference type="PANTHER" id="PTHR11141:SF6">
    <property type="entry name" value="PROTEIN TRANSPORT PROTEIN SEC23 A"/>
    <property type="match status" value="1"/>
</dbReference>
<dbReference type="GO" id="GO:0090110">
    <property type="term" value="P:COPII-coated vesicle cargo loading"/>
    <property type="evidence" value="ECO:0007669"/>
    <property type="project" value="TreeGrafter"/>
</dbReference>
<sequence>MQSDRDQSAKKAIHQTLYNIDSVLNAISSLDDEEAELEKEENNMIITSFDTLYSDSSIFNDFPIPLGVIVQPFSTNPKLLRRVDGDPIRCDHCGAVASSADEIGDNGYWKCSFCQTLSSFSYGNGESVVGKRNELLELRPELAMDGERIEYSPSATDVNVLYSPSTDAKALIFVIDKSLTTTQFKHIQDSLSVVLSSPNLSHYYVGLIVYSETIEIYEFGGSVGEADVFPGNRMPSPIDEQYIRKHEREGSNRHLDEEVSYRSYLSPLKLQQSFLQSILSTFTMKDDKIYPSSLLSFLAALKYSRILFSTGSFSSGEIVICSQSFFYDLSLDPFMVGDYSADWLNDEIAQCTQFCQRNQLVQDLYISGHMYNSTHILRRLTTPVGGSILLLSDSFQTDFINCLSRSFYPTSLSSSLVIRIGPGLVLDRALGLSYSSSSKTDFGYSTVTMELGRSFNPSFTLLLHPSSRHPAVLPIQVECTFKHPETGSYVTRVQTVQRSFTDDLPQFLNSVRGMVTSVVIAKDICTNLGSSPEVTRSVKHGIDLLVSQILQYYKHMAATSTSSSYSSFYCYTRSCSQGDLVTFIDPFDTRPASPFASPASPTPSRWSWFTSFLRSAPFTPRPAPTPSQPVTLPPSLHNLPLYLFSLRRGCLFGDCFHNADLLQINRLHFAAAPLQDALRLLLPRLILARDPDASPSQLRRIYSGPLGSPPPLLPPHKPVPHPAKPGHRRGVGSSLTASSGSLGLPYVQSMPLLATASSSNSLADLGQTGAEVCTEVSTEVSTEVTAVVSKAAKEESYVQFVPEGGDESTAYFLEQRFARATPTVTPAFTVLPPETLALLSDSVAVLDAEREIFVWIGFERYGLAEDAVLDACIALALSLTQRRNPPAIIRVVKEGSSNSRYVLCHLIPSHKDPMEVAVKTVPVLRSLPSPLLKKHSAKFLRTDDMSFREYMAKIYHFRE</sequence>
<evidence type="ECO:0000313" key="3">
    <source>
        <dbReference type="Proteomes" id="UP000078348"/>
    </source>
</evidence>
<dbReference type="SUPFAM" id="SSF82919">
    <property type="entry name" value="Zn-finger domain of Sec23/24"/>
    <property type="match status" value="1"/>
</dbReference>
<dbReference type="PANTHER" id="PTHR11141">
    <property type="entry name" value="PROTEIN TRANSPORT PROTEIN SEC23"/>
    <property type="match status" value="1"/>
</dbReference>
<dbReference type="GO" id="GO:0005096">
    <property type="term" value="F:GTPase activator activity"/>
    <property type="evidence" value="ECO:0007669"/>
    <property type="project" value="TreeGrafter"/>
</dbReference>
<dbReference type="InterPro" id="IPR036465">
    <property type="entry name" value="vWFA_dom_sf"/>
</dbReference>
<dbReference type="InterPro" id="IPR036180">
    <property type="entry name" value="Gelsolin-like_dom_sf"/>
</dbReference>
<dbReference type="Proteomes" id="UP000078348">
    <property type="component" value="Unassembled WGS sequence"/>
</dbReference>
<dbReference type="InterPro" id="IPR037364">
    <property type="entry name" value="Sec23"/>
</dbReference>
<dbReference type="GO" id="GO:0030127">
    <property type="term" value="C:COPII vesicle coat"/>
    <property type="evidence" value="ECO:0007669"/>
    <property type="project" value="InterPro"/>
</dbReference>
<dbReference type="OrthoDB" id="3979788at2759"/>
<comment type="caution">
    <text evidence="2">The sequence shown here is derived from an EMBL/GenBank/DDBJ whole genome shotgun (WGS) entry which is preliminary data.</text>
</comment>
<protein>
    <submittedName>
        <fullName evidence="2">Sec24g</fullName>
    </submittedName>
</protein>
<dbReference type="SUPFAM" id="SSF53300">
    <property type="entry name" value="vWA-like"/>
    <property type="match status" value="1"/>
</dbReference>